<gene>
    <name evidence="9" type="ORF">NDI89_23030</name>
</gene>
<keyword evidence="10" id="KW-1185">Reference proteome</keyword>
<name>A0A9Q4Q5S1_9EURY</name>
<evidence type="ECO:0000256" key="4">
    <source>
        <dbReference type="ARBA" id="ARBA00022982"/>
    </source>
</evidence>
<comment type="similarity">
    <text evidence="2">Belongs to the glutaredoxin family.</text>
</comment>
<dbReference type="Pfam" id="PF13462">
    <property type="entry name" value="Thioredoxin_4"/>
    <property type="match status" value="1"/>
</dbReference>
<evidence type="ECO:0000256" key="2">
    <source>
        <dbReference type="ARBA" id="ARBA00007787"/>
    </source>
</evidence>
<dbReference type="PANTHER" id="PTHR13887">
    <property type="entry name" value="GLUTATHIONE S-TRANSFERASE KAPPA"/>
    <property type="match status" value="1"/>
</dbReference>
<keyword evidence="7" id="KW-0676">Redox-active center</keyword>
<comment type="similarity">
    <text evidence="1">Belongs to the thioredoxin family. DsbA subfamily.</text>
</comment>
<evidence type="ECO:0000259" key="8">
    <source>
        <dbReference type="Pfam" id="PF13462"/>
    </source>
</evidence>
<evidence type="ECO:0000256" key="3">
    <source>
        <dbReference type="ARBA" id="ARBA00022729"/>
    </source>
</evidence>
<evidence type="ECO:0000313" key="9">
    <source>
        <dbReference type="EMBL" id="MDF9748443.1"/>
    </source>
</evidence>
<reference evidence="9" key="1">
    <citation type="submission" date="2022-06" db="EMBL/GenBank/DDBJ databases">
        <title>Natrinema sp. a new haloarchaeum isolate from saline soil.</title>
        <authorList>
            <person name="Strakova D."/>
            <person name="Galisteo C."/>
            <person name="Sanchez-Porro C."/>
            <person name="Ventosa A."/>
        </authorList>
    </citation>
    <scope>NUCLEOTIDE SEQUENCE</scope>
    <source>
        <strain evidence="9">S1CR25-10</strain>
    </source>
</reference>
<dbReference type="InterPro" id="IPR012336">
    <property type="entry name" value="Thioredoxin-like_fold"/>
</dbReference>
<keyword evidence="5" id="KW-0560">Oxidoreductase</keyword>
<dbReference type="EMBL" id="JAMQOT010000016">
    <property type="protein sequence ID" value="MDF9748443.1"/>
    <property type="molecule type" value="Genomic_DNA"/>
</dbReference>
<protein>
    <submittedName>
        <fullName evidence="9">DsbA family protein</fullName>
    </submittedName>
</protein>
<dbReference type="Gene3D" id="3.40.30.10">
    <property type="entry name" value="Glutaredoxin"/>
    <property type="match status" value="1"/>
</dbReference>
<dbReference type="InterPro" id="IPR036249">
    <property type="entry name" value="Thioredoxin-like_sf"/>
</dbReference>
<evidence type="ECO:0000256" key="5">
    <source>
        <dbReference type="ARBA" id="ARBA00023002"/>
    </source>
</evidence>
<evidence type="ECO:0000256" key="6">
    <source>
        <dbReference type="ARBA" id="ARBA00023157"/>
    </source>
</evidence>
<keyword evidence="3" id="KW-0732">Signal</keyword>
<evidence type="ECO:0000313" key="10">
    <source>
        <dbReference type="Proteomes" id="UP001154061"/>
    </source>
</evidence>
<dbReference type="RefSeq" id="WP_277525171.1">
    <property type="nucleotide sequence ID" value="NZ_JAMQOT010000016.1"/>
</dbReference>
<accession>A0A9Q4Q5S1</accession>
<feature type="domain" description="Thioredoxin-like fold" evidence="8">
    <location>
        <begin position="93"/>
        <end position="261"/>
    </location>
</feature>
<evidence type="ECO:0000256" key="1">
    <source>
        <dbReference type="ARBA" id="ARBA00005791"/>
    </source>
</evidence>
<dbReference type="PANTHER" id="PTHR13887:SF14">
    <property type="entry name" value="DISULFIDE BOND FORMATION PROTEIN D"/>
    <property type="match status" value="1"/>
</dbReference>
<evidence type="ECO:0000256" key="7">
    <source>
        <dbReference type="ARBA" id="ARBA00023284"/>
    </source>
</evidence>
<dbReference type="SUPFAM" id="SSF52833">
    <property type="entry name" value="Thioredoxin-like"/>
    <property type="match status" value="1"/>
</dbReference>
<organism evidence="9 10">
    <name type="scientific">Natrinema salsiterrestre</name>
    <dbReference type="NCBI Taxonomy" id="2950540"/>
    <lineage>
        <taxon>Archaea</taxon>
        <taxon>Methanobacteriati</taxon>
        <taxon>Methanobacteriota</taxon>
        <taxon>Stenosarchaea group</taxon>
        <taxon>Halobacteria</taxon>
        <taxon>Halobacteriales</taxon>
        <taxon>Natrialbaceae</taxon>
        <taxon>Natrinema</taxon>
    </lineage>
</organism>
<keyword evidence="4" id="KW-0249">Electron transport</keyword>
<dbReference type="GO" id="GO:0016491">
    <property type="term" value="F:oxidoreductase activity"/>
    <property type="evidence" value="ECO:0007669"/>
    <property type="project" value="UniProtKB-KW"/>
</dbReference>
<dbReference type="AlphaFoldDB" id="A0A9Q4Q5S1"/>
<sequence length="268" mass="29178">MLFKHWLTAHPDDLRRVDRKQADSAVDSIMFSDRLSSQGVGAAVAGLPRRYFLLAGATSVAGGIASASAYLNSQSNGEVDNKVNSVDEYEYATIGAEDSGTTITYYGSYKCPFCAQFSTGMLKELIRDYVEPSDLAIVYRNLSYFNGQAFLGADAPNAGHAGLAVYNNEPESYLDYHDYVFENQPPESQQWATANRLTEFAREAGMSDSSIVQTAVQENRYRGALRETESAAMEAGIRGTPALIIDGKIATPGQDPVRELIENAISNP</sequence>
<comment type="caution">
    <text evidence="9">The sequence shown here is derived from an EMBL/GenBank/DDBJ whole genome shotgun (WGS) entry which is preliminary data.</text>
</comment>
<keyword evidence="6" id="KW-1015">Disulfide bond</keyword>
<keyword evidence="4" id="KW-0813">Transport</keyword>
<dbReference type="Proteomes" id="UP001154061">
    <property type="component" value="Unassembled WGS sequence"/>
</dbReference>
<proteinExistence type="inferred from homology"/>